<name>A0AAV7KNZ1_PLEWA</name>
<evidence type="ECO:0000313" key="2">
    <source>
        <dbReference type="EMBL" id="KAJ1080700.1"/>
    </source>
</evidence>
<keyword evidence="3" id="KW-1185">Reference proteome</keyword>
<feature type="region of interest" description="Disordered" evidence="1">
    <location>
        <begin position="1"/>
        <end position="23"/>
    </location>
</feature>
<accession>A0AAV7KNZ1</accession>
<proteinExistence type="predicted"/>
<dbReference type="AlphaFoldDB" id="A0AAV7KNZ1"/>
<dbReference type="EMBL" id="JANPWB010000016">
    <property type="protein sequence ID" value="KAJ1080700.1"/>
    <property type="molecule type" value="Genomic_DNA"/>
</dbReference>
<gene>
    <name evidence="2" type="ORF">NDU88_000894</name>
</gene>
<organism evidence="2 3">
    <name type="scientific">Pleurodeles waltl</name>
    <name type="common">Iberian ribbed newt</name>
    <dbReference type="NCBI Taxonomy" id="8319"/>
    <lineage>
        <taxon>Eukaryota</taxon>
        <taxon>Metazoa</taxon>
        <taxon>Chordata</taxon>
        <taxon>Craniata</taxon>
        <taxon>Vertebrata</taxon>
        <taxon>Euteleostomi</taxon>
        <taxon>Amphibia</taxon>
        <taxon>Batrachia</taxon>
        <taxon>Caudata</taxon>
        <taxon>Salamandroidea</taxon>
        <taxon>Salamandridae</taxon>
        <taxon>Pleurodelinae</taxon>
        <taxon>Pleurodeles</taxon>
    </lineage>
</organism>
<evidence type="ECO:0000256" key="1">
    <source>
        <dbReference type="SAM" id="MobiDB-lite"/>
    </source>
</evidence>
<evidence type="ECO:0000313" key="3">
    <source>
        <dbReference type="Proteomes" id="UP001066276"/>
    </source>
</evidence>
<protein>
    <submittedName>
        <fullName evidence="2">Uncharacterized protein</fullName>
    </submittedName>
</protein>
<dbReference type="Proteomes" id="UP001066276">
    <property type="component" value="Chromosome 12"/>
</dbReference>
<sequence length="90" mass="9730">MRGACAVAGDCSQRVGPSHSASGPETFPHVRWADLLSVCHNANSYSQELRRHTSDNVSALCWQQQLSPLLLCSHSTYQGGMGHILVQALP</sequence>
<comment type="caution">
    <text evidence="2">The sequence shown here is derived from an EMBL/GenBank/DDBJ whole genome shotgun (WGS) entry which is preliminary data.</text>
</comment>
<reference evidence="2" key="1">
    <citation type="journal article" date="2022" name="bioRxiv">
        <title>Sequencing and chromosome-scale assembly of the giantPleurodeles waltlgenome.</title>
        <authorList>
            <person name="Brown T."/>
            <person name="Elewa A."/>
            <person name="Iarovenko S."/>
            <person name="Subramanian E."/>
            <person name="Araus A.J."/>
            <person name="Petzold A."/>
            <person name="Susuki M."/>
            <person name="Suzuki K.-i.T."/>
            <person name="Hayashi T."/>
            <person name="Toyoda A."/>
            <person name="Oliveira C."/>
            <person name="Osipova E."/>
            <person name="Leigh N.D."/>
            <person name="Simon A."/>
            <person name="Yun M.H."/>
        </authorList>
    </citation>
    <scope>NUCLEOTIDE SEQUENCE</scope>
    <source>
        <strain evidence="2">20211129_DDA</strain>
        <tissue evidence="2">Liver</tissue>
    </source>
</reference>